<dbReference type="HOGENOM" id="CLU_197688_0_0_6"/>
<dbReference type="STRING" id="218491.ECA2915"/>
<name>Q6D329_PECAS</name>
<dbReference type="EMBL" id="BX950851">
    <property type="protein sequence ID" value="CAG75815.1"/>
    <property type="molecule type" value="Genomic_DNA"/>
</dbReference>
<gene>
    <name evidence="1" type="ordered locus">ECA2915</name>
</gene>
<sequence>MVNNNEQSSMTNKISVVVSMLCEGTPKVKHTIQESLDMFIALSGYSVEDMIENKSLIDALNRHVNNDLVDELDLEYGSVIINIIYNN</sequence>
<evidence type="ECO:0000313" key="1">
    <source>
        <dbReference type="EMBL" id="CAG75815.1"/>
    </source>
</evidence>
<dbReference type="eggNOG" id="ENOG503458W">
    <property type="taxonomic scope" value="Bacteria"/>
</dbReference>
<proteinExistence type="predicted"/>
<keyword evidence="2" id="KW-1185">Reference proteome</keyword>
<dbReference type="AlphaFoldDB" id="Q6D329"/>
<organism evidence="1 2">
    <name type="scientific">Pectobacterium atrosepticum (strain SCRI 1043 / ATCC BAA-672)</name>
    <name type="common">Erwinia carotovora subsp. atroseptica</name>
    <dbReference type="NCBI Taxonomy" id="218491"/>
    <lineage>
        <taxon>Bacteria</taxon>
        <taxon>Pseudomonadati</taxon>
        <taxon>Pseudomonadota</taxon>
        <taxon>Gammaproteobacteria</taxon>
        <taxon>Enterobacterales</taxon>
        <taxon>Pectobacteriaceae</taxon>
        <taxon>Pectobacterium</taxon>
    </lineage>
</organism>
<protein>
    <submittedName>
        <fullName evidence="1">Uncharacterized protein</fullName>
    </submittedName>
</protein>
<dbReference type="Proteomes" id="UP000007966">
    <property type="component" value="Chromosome"/>
</dbReference>
<reference evidence="1" key="1">
    <citation type="submission" date="2004-02" db="EMBL/GenBank/DDBJ databases">
        <title>The genome sequence of the enterobacterial phytopathogen Erwinia carotovora subsp. atroseptica SCRI1043 and functional genomic identification of novel virulence factors.</title>
        <authorList>
            <person name="Bell K.S."/>
            <person name="Sebaihia M."/>
            <person name="Pritchard L."/>
            <person name="Holden M."/>
            <person name="Hyman L.J."/>
            <person name="Holeva M.C."/>
            <person name="Thomson N.R."/>
            <person name="Bentley S.D."/>
            <person name="Churcher C."/>
            <person name="Mungall K."/>
            <person name="Atkin R."/>
            <person name="Bason N."/>
            <person name="Brooks K."/>
            <person name="Chillingworth T."/>
            <person name="Clark K."/>
            <person name="Doggett J."/>
            <person name="Fraser A."/>
            <person name="Hance Z."/>
            <person name="Hauser H."/>
            <person name="Jagels K."/>
            <person name="Moule S."/>
            <person name="Norbertczak H."/>
            <person name="Ormond D."/>
            <person name="Price C."/>
            <person name="Quail M.A."/>
            <person name="Sanders M."/>
            <person name="Walker D."/>
            <person name="Whitehead S."/>
            <person name="Salmond G.P.C."/>
            <person name="Birch P.R.J."/>
            <person name="Barrell B.G."/>
            <person name="Parkhill J."/>
            <person name="Toth I.K."/>
        </authorList>
    </citation>
    <scope>NUCLEOTIDE SEQUENCE</scope>
    <source>
        <strain evidence="1">SCRI1043</strain>
    </source>
</reference>
<accession>Q6D329</accession>
<dbReference type="KEGG" id="eca:ECA2915"/>
<evidence type="ECO:0000313" key="2">
    <source>
        <dbReference type="Proteomes" id="UP000007966"/>
    </source>
</evidence>